<evidence type="ECO:0000313" key="4">
    <source>
        <dbReference type="Proteomes" id="UP000735302"/>
    </source>
</evidence>
<reference evidence="3 4" key="1">
    <citation type="journal article" date="2021" name="Elife">
        <title>Chloroplast acquisition without the gene transfer in kleptoplastic sea slugs, Plakobranchus ocellatus.</title>
        <authorList>
            <person name="Maeda T."/>
            <person name="Takahashi S."/>
            <person name="Yoshida T."/>
            <person name="Shimamura S."/>
            <person name="Takaki Y."/>
            <person name="Nagai Y."/>
            <person name="Toyoda A."/>
            <person name="Suzuki Y."/>
            <person name="Arimoto A."/>
            <person name="Ishii H."/>
            <person name="Satoh N."/>
            <person name="Nishiyama T."/>
            <person name="Hasebe M."/>
            <person name="Maruyama T."/>
            <person name="Minagawa J."/>
            <person name="Obokata J."/>
            <person name="Shigenobu S."/>
        </authorList>
    </citation>
    <scope>NUCLEOTIDE SEQUENCE [LARGE SCALE GENOMIC DNA]</scope>
</reference>
<dbReference type="Pfam" id="PF04664">
    <property type="entry name" value="OGFr_N"/>
    <property type="match status" value="1"/>
</dbReference>
<organism evidence="3 4">
    <name type="scientific">Plakobranchus ocellatus</name>
    <dbReference type="NCBI Taxonomy" id="259542"/>
    <lineage>
        <taxon>Eukaryota</taxon>
        <taxon>Metazoa</taxon>
        <taxon>Spiralia</taxon>
        <taxon>Lophotrochozoa</taxon>
        <taxon>Mollusca</taxon>
        <taxon>Gastropoda</taxon>
        <taxon>Heterobranchia</taxon>
        <taxon>Euthyneura</taxon>
        <taxon>Panpulmonata</taxon>
        <taxon>Sacoglossa</taxon>
        <taxon>Placobranchoidea</taxon>
        <taxon>Plakobranchidae</taxon>
        <taxon>Plakobranchus</taxon>
    </lineage>
</organism>
<evidence type="ECO:0000256" key="1">
    <source>
        <dbReference type="ARBA" id="ARBA00010365"/>
    </source>
</evidence>
<dbReference type="InterPro" id="IPR006757">
    <property type="entry name" value="OGF_rcpt"/>
</dbReference>
<comment type="similarity">
    <text evidence="1">Belongs to the opioid growth factor receptor family.</text>
</comment>
<dbReference type="Proteomes" id="UP000735302">
    <property type="component" value="Unassembled WGS sequence"/>
</dbReference>
<comment type="caution">
    <text evidence="3">The sequence shown here is derived from an EMBL/GenBank/DDBJ whole genome shotgun (WGS) entry which is preliminary data.</text>
</comment>
<dbReference type="PANTHER" id="PTHR14015">
    <property type="entry name" value="OPIOID GROWTH FACTOR RECEPTOR OGFR ZETA-TYPE OPIOID RECEPTOR"/>
    <property type="match status" value="1"/>
</dbReference>
<dbReference type="AlphaFoldDB" id="A0AAV4DHN6"/>
<protein>
    <recommendedName>
        <fullName evidence="2">Opioid growth factor receptor (OGFr) conserved domain-containing protein</fullName>
    </recommendedName>
</protein>
<evidence type="ECO:0000259" key="2">
    <source>
        <dbReference type="Pfam" id="PF04664"/>
    </source>
</evidence>
<name>A0AAV4DHN6_9GAST</name>
<dbReference type="EMBL" id="BLXT01007896">
    <property type="protein sequence ID" value="GFO43744.1"/>
    <property type="molecule type" value="Genomic_DNA"/>
</dbReference>
<feature type="domain" description="Opioid growth factor receptor (OGFr) conserved" evidence="2">
    <location>
        <begin position="53"/>
        <end position="176"/>
    </location>
</feature>
<sequence>MQERLTGPDPGNHAMAGSDVARQQANRMVVGPSSYFQHVGEILKDVSIPVTWLKLVDKQAIKADKDAHNRVLLSYEMMLDFYGMELTDRRTGQLRRHRYWRECYENLNYSSHNYLRITRILKSLGEFDFEHLKKPFLEFILAEIFQHGKLRRTMNSLKNYWIGTIKSDADREELYGLVDELS</sequence>
<keyword evidence="4" id="KW-1185">Reference proteome</keyword>
<proteinExistence type="inferred from homology"/>
<accession>A0AAV4DHN6</accession>
<dbReference type="PANTHER" id="PTHR14015:SF2">
    <property type="entry name" value="OPIOID GROWTH FACTOR RECEPTOR (OGFR) CONSERVED DOMAIN-CONTAINING PROTEIN"/>
    <property type="match status" value="1"/>
</dbReference>
<dbReference type="GO" id="GO:0016020">
    <property type="term" value="C:membrane"/>
    <property type="evidence" value="ECO:0007669"/>
    <property type="project" value="InterPro"/>
</dbReference>
<dbReference type="InterPro" id="IPR039574">
    <property type="entry name" value="OGFr"/>
</dbReference>
<gene>
    <name evidence="3" type="ORF">PoB_007024900</name>
</gene>
<evidence type="ECO:0000313" key="3">
    <source>
        <dbReference type="EMBL" id="GFO43744.1"/>
    </source>
</evidence>
<dbReference type="GO" id="GO:0140625">
    <property type="term" value="F:opioid growth factor receptor activity"/>
    <property type="evidence" value="ECO:0007669"/>
    <property type="project" value="InterPro"/>
</dbReference>